<proteinExistence type="predicted"/>
<feature type="compositionally biased region" description="Low complexity" evidence="1">
    <location>
        <begin position="49"/>
        <end position="64"/>
    </location>
</feature>
<dbReference type="AlphaFoldDB" id="A0ABD2ZCE6"/>
<name>A0ABD2ZCE6_9GENT</name>
<reference evidence="2 3" key="1">
    <citation type="submission" date="2024-11" db="EMBL/GenBank/DDBJ databases">
        <title>A near-complete genome assembly of Cinchona calisaya.</title>
        <authorList>
            <person name="Lian D.C."/>
            <person name="Zhao X.W."/>
            <person name="Wei L."/>
        </authorList>
    </citation>
    <scope>NUCLEOTIDE SEQUENCE [LARGE SCALE GENOMIC DNA]</scope>
    <source>
        <tissue evidence="2">Nenye</tissue>
    </source>
</reference>
<gene>
    <name evidence="2" type="ORF">ACH5RR_022939</name>
</gene>
<accession>A0ABD2ZCE6</accession>
<sequence>MDATLESSGSSQVVIMATSSTTRAKPELVRVTRKSNREASTSRAKATHPLSDIPVSIPSSPRPSGTVSVVRVPGETARNLPCPSNSLLLMAKNLFPMRKGDRLDQETCPSLKYLSILS</sequence>
<dbReference type="Proteomes" id="UP001630127">
    <property type="component" value="Unassembled WGS sequence"/>
</dbReference>
<feature type="compositionally biased region" description="Polar residues" evidence="1">
    <location>
        <begin position="1"/>
        <end position="23"/>
    </location>
</feature>
<protein>
    <submittedName>
        <fullName evidence="2">Uncharacterized protein</fullName>
    </submittedName>
</protein>
<evidence type="ECO:0000313" key="2">
    <source>
        <dbReference type="EMBL" id="KAL3516037.1"/>
    </source>
</evidence>
<organism evidence="2 3">
    <name type="scientific">Cinchona calisaya</name>
    <dbReference type="NCBI Taxonomy" id="153742"/>
    <lineage>
        <taxon>Eukaryota</taxon>
        <taxon>Viridiplantae</taxon>
        <taxon>Streptophyta</taxon>
        <taxon>Embryophyta</taxon>
        <taxon>Tracheophyta</taxon>
        <taxon>Spermatophyta</taxon>
        <taxon>Magnoliopsida</taxon>
        <taxon>eudicotyledons</taxon>
        <taxon>Gunneridae</taxon>
        <taxon>Pentapetalae</taxon>
        <taxon>asterids</taxon>
        <taxon>lamiids</taxon>
        <taxon>Gentianales</taxon>
        <taxon>Rubiaceae</taxon>
        <taxon>Cinchonoideae</taxon>
        <taxon>Cinchoneae</taxon>
        <taxon>Cinchona</taxon>
    </lineage>
</organism>
<comment type="caution">
    <text evidence="2">The sequence shown here is derived from an EMBL/GenBank/DDBJ whole genome shotgun (WGS) entry which is preliminary data.</text>
</comment>
<evidence type="ECO:0000256" key="1">
    <source>
        <dbReference type="SAM" id="MobiDB-lite"/>
    </source>
</evidence>
<feature type="region of interest" description="Disordered" evidence="1">
    <location>
        <begin position="1"/>
        <end position="68"/>
    </location>
</feature>
<dbReference type="EMBL" id="JBJUIK010000010">
    <property type="protein sequence ID" value="KAL3516037.1"/>
    <property type="molecule type" value="Genomic_DNA"/>
</dbReference>
<evidence type="ECO:0000313" key="3">
    <source>
        <dbReference type="Proteomes" id="UP001630127"/>
    </source>
</evidence>
<keyword evidence="3" id="KW-1185">Reference proteome</keyword>